<dbReference type="AlphaFoldDB" id="B4D367"/>
<dbReference type="STRING" id="497964.CfE428DRAFT_3355"/>
<dbReference type="EMBL" id="ABVL01000009">
    <property type="protein sequence ID" value="EDY19178.1"/>
    <property type="molecule type" value="Genomic_DNA"/>
</dbReference>
<keyword evidence="1" id="KW-0472">Membrane</keyword>
<keyword evidence="1" id="KW-0812">Transmembrane</keyword>
<comment type="caution">
    <text evidence="2">The sequence shown here is derived from an EMBL/GenBank/DDBJ whole genome shotgun (WGS) entry which is preliminary data.</text>
</comment>
<evidence type="ECO:0000256" key="1">
    <source>
        <dbReference type="SAM" id="Phobius"/>
    </source>
</evidence>
<sequence length="167" mass="18764">MAVFGYALLITAVLCGCLIGALAICLRVLHYGGTYRVVHRMHRLGRMLFRGQFERHLLASRGTVIFEYPTLGLRVLRVWWTPDDIRAVAAAMGIPDESVPGAGVPPFELWCHDTYLDPERGKAFIVPLYLFGSGCHRFIQSVGARFPMMKHTYVCSAAVRFFRGESE</sequence>
<protein>
    <submittedName>
        <fullName evidence="2">Uncharacterized protein</fullName>
    </submittedName>
</protein>
<organism evidence="2 3">
    <name type="scientific">Chthoniobacter flavus Ellin428</name>
    <dbReference type="NCBI Taxonomy" id="497964"/>
    <lineage>
        <taxon>Bacteria</taxon>
        <taxon>Pseudomonadati</taxon>
        <taxon>Verrucomicrobiota</taxon>
        <taxon>Spartobacteria</taxon>
        <taxon>Chthoniobacterales</taxon>
        <taxon>Chthoniobacteraceae</taxon>
        <taxon>Chthoniobacter</taxon>
    </lineage>
</organism>
<keyword evidence="3" id="KW-1185">Reference proteome</keyword>
<reference evidence="2 3" key="1">
    <citation type="journal article" date="2011" name="J. Bacteriol.">
        <title>Genome sequence of Chthoniobacter flavus Ellin428, an aerobic heterotrophic soil bacterium.</title>
        <authorList>
            <person name="Kant R."/>
            <person name="van Passel M.W."/>
            <person name="Palva A."/>
            <person name="Lucas S."/>
            <person name="Lapidus A."/>
            <person name="Glavina Del Rio T."/>
            <person name="Dalin E."/>
            <person name="Tice H."/>
            <person name="Bruce D."/>
            <person name="Goodwin L."/>
            <person name="Pitluck S."/>
            <person name="Larimer F.W."/>
            <person name="Land M.L."/>
            <person name="Hauser L."/>
            <person name="Sangwan P."/>
            <person name="de Vos W.M."/>
            <person name="Janssen P.H."/>
            <person name="Smidt H."/>
        </authorList>
    </citation>
    <scope>NUCLEOTIDE SEQUENCE [LARGE SCALE GENOMIC DNA]</scope>
    <source>
        <strain evidence="2 3">Ellin428</strain>
    </source>
</reference>
<proteinExistence type="predicted"/>
<keyword evidence="1" id="KW-1133">Transmembrane helix</keyword>
<name>B4D367_9BACT</name>
<evidence type="ECO:0000313" key="3">
    <source>
        <dbReference type="Proteomes" id="UP000005824"/>
    </source>
</evidence>
<dbReference type="InParanoid" id="B4D367"/>
<feature type="transmembrane region" description="Helical" evidence="1">
    <location>
        <begin position="6"/>
        <end position="29"/>
    </location>
</feature>
<dbReference type="Proteomes" id="UP000005824">
    <property type="component" value="Unassembled WGS sequence"/>
</dbReference>
<evidence type="ECO:0000313" key="2">
    <source>
        <dbReference type="EMBL" id="EDY19178.1"/>
    </source>
</evidence>
<accession>B4D367</accession>
<gene>
    <name evidence="2" type="ORF">CfE428DRAFT_3355</name>
</gene>